<name>A0A915DP27_9BILA</name>
<evidence type="ECO:0000313" key="1">
    <source>
        <dbReference type="Proteomes" id="UP000887574"/>
    </source>
</evidence>
<keyword evidence="1" id="KW-1185">Reference proteome</keyword>
<dbReference type="WBParaSite" id="jg21411">
    <property type="protein sequence ID" value="jg21411"/>
    <property type="gene ID" value="jg21411"/>
</dbReference>
<proteinExistence type="predicted"/>
<sequence length="218" mass="24337">MCGVPTVKPMGWQPMDTANTPALIWLNCVPVPTVEPVELTTTPRRHLTNSILKKNVGRSCVLNKILIGEWCWSSRMLVLTIVLSAACTITHSAPSRSSSAMLQEQRQQQDLEELERLALADMPSSNRLILQRQSVGDPRLSHYPKVSSPIKMHNFLGNILVQSENNRVAGNVRQKAEAAAAWHQQMDRTARDEMPTSTYRISQDSFSAAIKKILMGIH</sequence>
<accession>A0A915DP27</accession>
<dbReference type="Proteomes" id="UP000887574">
    <property type="component" value="Unplaced"/>
</dbReference>
<evidence type="ECO:0000313" key="2">
    <source>
        <dbReference type="WBParaSite" id="jg21411"/>
    </source>
</evidence>
<dbReference type="AlphaFoldDB" id="A0A915DP27"/>
<protein>
    <submittedName>
        <fullName evidence="2">Uncharacterized protein</fullName>
    </submittedName>
</protein>
<organism evidence="1 2">
    <name type="scientific">Ditylenchus dipsaci</name>
    <dbReference type="NCBI Taxonomy" id="166011"/>
    <lineage>
        <taxon>Eukaryota</taxon>
        <taxon>Metazoa</taxon>
        <taxon>Ecdysozoa</taxon>
        <taxon>Nematoda</taxon>
        <taxon>Chromadorea</taxon>
        <taxon>Rhabditida</taxon>
        <taxon>Tylenchina</taxon>
        <taxon>Tylenchomorpha</taxon>
        <taxon>Sphaerularioidea</taxon>
        <taxon>Anguinidae</taxon>
        <taxon>Anguininae</taxon>
        <taxon>Ditylenchus</taxon>
    </lineage>
</organism>
<reference evidence="2" key="1">
    <citation type="submission" date="2022-11" db="UniProtKB">
        <authorList>
            <consortium name="WormBaseParasite"/>
        </authorList>
    </citation>
    <scope>IDENTIFICATION</scope>
</reference>